<dbReference type="Proteomes" id="UP000440578">
    <property type="component" value="Unassembled WGS sequence"/>
</dbReference>
<sequence>MEPARPPEQPKSRLRRRSSILKAPASPEEMTEDLTSRRSSRRVSFADRFRVQEFFCDEVTMGGWAEAYDKEAQITDSSGDATAAARGAPLLGVLQNSNASASMELTAAREAFDTFERPAAGSIDTLLDRLGAVFPDASALDCHSALQALKFDPTAQSLDTFIVQLRGLVTAVPLVRGLRAQLEAYRRAREASERETQAVVEAALARMRC</sequence>
<evidence type="ECO:0000313" key="3">
    <source>
        <dbReference type="Proteomes" id="UP000440578"/>
    </source>
</evidence>
<proteinExistence type="predicted"/>
<comment type="caution">
    <text evidence="2">The sequence shown here is derived from an EMBL/GenBank/DDBJ whole genome shotgun (WGS) entry which is preliminary data.</text>
</comment>
<dbReference type="AlphaFoldDB" id="A0A6A4WAB8"/>
<evidence type="ECO:0000313" key="2">
    <source>
        <dbReference type="EMBL" id="KAF0304747.1"/>
    </source>
</evidence>
<feature type="region of interest" description="Disordered" evidence="1">
    <location>
        <begin position="1"/>
        <end position="38"/>
    </location>
</feature>
<gene>
    <name evidence="2" type="ORF">FJT64_023508</name>
</gene>
<keyword evidence="3" id="KW-1185">Reference proteome</keyword>
<dbReference type="EMBL" id="VIIS01000817">
    <property type="protein sequence ID" value="KAF0304747.1"/>
    <property type="molecule type" value="Genomic_DNA"/>
</dbReference>
<reference evidence="2 3" key="1">
    <citation type="submission" date="2019-07" db="EMBL/GenBank/DDBJ databases">
        <title>Draft genome assembly of a fouling barnacle, Amphibalanus amphitrite (Darwin, 1854): The first reference genome for Thecostraca.</title>
        <authorList>
            <person name="Kim W."/>
        </authorList>
    </citation>
    <scope>NUCLEOTIDE SEQUENCE [LARGE SCALE GENOMIC DNA]</scope>
    <source>
        <strain evidence="2">SNU_AA5</strain>
        <tissue evidence="2">Soma without cirri and trophi</tissue>
    </source>
</reference>
<dbReference type="OrthoDB" id="6357120at2759"/>
<protein>
    <submittedName>
        <fullName evidence="2">Uncharacterized protein</fullName>
    </submittedName>
</protein>
<accession>A0A6A4WAB8</accession>
<organism evidence="2 3">
    <name type="scientific">Amphibalanus amphitrite</name>
    <name type="common">Striped barnacle</name>
    <name type="synonym">Balanus amphitrite</name>
    <dbReference type="NCBI Taxonomy" id="1232801"/>
    <lineage>
        <taxon>Eukaryota</taxon>
        <taxon>Metazoa</taxon>
        <taxon>Ecdysozoa</taxon>
        <taxon>Arthropoda</taxon>
        <taxon>Crustacea</taxon>
        <taxon>Multicrustacea</taxon>
        <taxon>Cirripedia</taxon>
        <taxon>Thoracica</taxon>
        <taxon>Thoracicalcarea</taxon>
        <taxon>Balanomorpha</taxon>
        <taxon>Balanoidea</taxon>
        <taxon>Balanidae</taxon>
        <taxon>Amphibalaninae</taxon>
        <taxon>Amphibalanus</taxon>
    </lineage>
</organism>
<evidence type="ECO:0000256" key="1">
    <source>
        <dbReference type="SAM" id="MobiDB-lite"/>
    </source>
</evidence>
<name>A0A6A4WAB8_AMPAM</name>